<comment type="caution">
    <text evidence="1">The sequence shown here is derived from an EMBL/GenBank/DDBJ whole genome shotgun (WGS) entry which is preliminary data.</text>
</comment>
<protein>
    <submittedName>
        <fullName evidence="1">Uncharacterized protein</fullName>
    </submittedName>
</protein>
<dbReference type="EMBL" id="BMFN01000001">
    <property type="protein sequence ID" value="GGF58576.1"/>
    <property type="molecule type" value="Genomic_DNA"/>
</dbReference>
<organism evidence="1 2">
    <name type="scientific">Hymenobacter qilianensis</name>
    <dbReference type="NCBI Taxonomy" id="1385715"/>
    <lineage>
        <taxon>Bacteria</taxon>
        <taxon>Pseudomonadati</taxon>
        <taxon>Bacteroidota</taxon>
        <taxon>Cytophagia</taxon>
        <taxon>Cytophagales</taxon>
        <taxon>Hymenobacteraceae</taxon>
        <taxon>Hymenobacter</taxon>
    </lineage>
</organism>
<accession>A0ACB5PPE1</accession>
<evidence type="ECO:0000313" key="1">
    <source>
        <dbReference type="EMBL" id="GGF58576.1"/>
    </source>
</evidence>
<name>A0ACB5PPE1_9BACT</name>
<evidence type="ECO:0000313" key="2">
    <source>
        <dbReference type="Proteomes" id="UP000605392"/>
    </source>
</evidence>
<gene>
    <name evidence="1" type="ORF">GCM10011375_12200</name>
</gene>
<keyword evidence="2" id="KW-1185">Reference proteome</keyword>
<reference evidence="1 2" key="1">
    <citation type="journal article" date="2019" name="Int. J. Syst. Evol. Microbiol.">
        <title>The Global Catalogue of Microorganisms (GCM) 10K type strain sequencing project: providing services to taxonomists for standard genome sequencing and annotation.</title>
        <authorList>
            <consortium name="The Broad Institute Genomics Platform"/>
            <consortium name="The Broad Institute Genome Sequencing Center for Infectious Disease"/>
            <person name="Wu L."/>
            <person name="Ma J."/>
        </authorList>
    </citation>
    <scope>NUCLEOTIDE SEQUENCE [LARGE SCALE GENOMIC DNA]</scope>
    <source>
        <strain evidence="1 2">CGMCC 1.12720</strain>
    </source>
</reference>
<proteinExistence type="predicted"/>
<sequence>MTRRGEEGNKVETDYSRVASLSIQLPTKKDNPISLPKFSTYPTAPTSILPPSATILDYVDNFC</sequence>
<dbReference type="Proteomes" id="UP000605392">
    <property type="component" value="Unassembled WGS sequence"/>
</dbReference>